<dbReference type="InterPro" id="IPR036515">
    <property type="entry name" value="Transposase_17_sf"/>
</dbReference>
<dbReference type="GO" id="GO:0003677">
    <property type="term" value="F:DNA binding"/>
    <property type="evidence" value="ECO:0007669"/>
    <property type="project" value="InterPro"/>
</dbReference>
<dbReference type="GO" id="GO:0006313">
    <property type="term" value="P:DNA transposition"/>
    <property type="evidence" value="ECO:0007669"/>
    <property type="project" value="InterPro"/>
</dbReference>
<sequence length="217" mass="25461">VDKRIIFLDDADRKRFVYGLTIFNDTRPAENSEYFYSRATGSVESIDLRGRYEPKKRKRLVDIHGWCLMGNHYHLLLSEVADVGITRFLMKLNVGYAKYFNKRHERVGTLFQGRTKKILIDSDAHFLHILHYIHLNPLDFLKGAESWRGLELKNRAAAVKHLDAYKWSSFRDYCGKRNLPHIVNTDLFGDVFGDYRKTIKKYLADMDIEPIGDFLLE</sequence>
<dbReference type="AlphaFoldDB" id="A0A0G1VG14"/>
<dbReference type="PANTHER" id="PTHR34322:SF2">
    <property type="entry name" value="TRANSPOSASE IS200-LIKE DOMAIN-CONTAINING PROTEIN"/>
    <property type="match status" value="1"/>
</dbReference>
<dbReference type="PATRIC" id="fig|1618675.3.peg.673"/>
<proteinExistence type="predicted"/>
<dbReference type="SUPFAM" id="SSF143422">
    <property type="entry name" value="Transposase IS200-like"/>
    <property type="match status" value="1"/>
</dbReference>
<evidence type="ECO:0000259" key="1">
    <source>
        <dbReference type="SMART" id="SM01321"/>
    </source>
</evidence>
<dbReference type="GO" id="GO:0004803">
    <property type="term" value="F:transposase activity"/>
    <property type="evidence" value="ECO:0007669"/>
    <property type="project" value="InterPro"/>
</dbReference>
<dbReference type="PANTHER" id="PTHR34322">
    <property type="entry name" value="TRANSPOSASE, Y1_TNP DOMAIN-CONTAINING"/>
    <property type="match status" value="1"/>
</dbReference>
<organism evidence="2 3">
    <name type="scientific">Candidatus Kaiserbacteria bacterium GW2011_GWC2_49_12</name>
    <dbReference type="NCBI Taxonomy" id="1618675"/>
    <lineage>
        <taxon>Bacteria</taxon>
        <taxon>Candidatus Kaiseribacteriota</taxon>
    </lineage>
</organism>
<accession>A0A0G1VG14</accession>
<protein>
    <recommendedName>
        <fullName evidence="1">Transposase IS200-like domain-containing protein</fullName>
    </recommendedName>
</protein>
<dbReference type="Proteomes" id="UP000034589">
    <property type="component" value="Unassembled WGS sequence"/>
</dbReference>
<evidence type="ECO:0000313" key="3">
    <source>
        <dbReference type="Proteomes" id="UP000034589"/>
    </source>
</evidence>
<dbReference type="EMBL" id="LCPV01000059">
    <property type="protein sequence ID" value="KKW05498.1"/>
    <property type="molecule type" value="Genomic_DNA"/>
</dbReference>
<comment type="caution">
    <text evidence="2">The sequence shown here is derived from an EMBL/GenBank/DDBJ whole genome shotgun (WGS) entry which is preliminary data.</text>
</comment>
<gene>
    <name evidence="2" type="ORF">UY39_C0059G0006</name>
</gene>
<dbReference type="SMART" id="SM01321">
    <property type="entry name" value="Y1_Tnp"/>
    <property type="match status" value="1"/>
</dbReference>
<reference evidence="2 3" key="1">
    <citation type="journal article" date="2015" name="Nature">
        <title>rRNA introns, odd ribosomes, and small enigmatic genomes across a large radiation of phyla.</title>
        <authorList>
            <person name="Brown C.T."/>
            <person name="Hug L.A."/>
            <person name="Thomas B.C."/>
            <person name="Sharon I."/>
            <person name="Castelle C.J."/>
            <person name="Singh A."/>
            <person name="Wilkins M.J."/>
            <person name="Williams K.H."/>
            <person name="Banfield J.F."/>
        </authorList>
    </citation>
    <scope>NUCLEOTIDE SEQUENCE [LARGE SCALE GENOMIC DNA]</scope>
</reference>
<feature type="non-terminal residue" evidence="2">
    <location>
        <position position="1"/>
    </location>
</feature>
<name>A0A0G1VG14_9BACT</name>
<dbReference type="Gene3D" id="3.30.70.1290">
    <property type="entry name" value="Transposase IS200-like"/>
    <property type="match status" value="1"/>
</dbReference>
<feature type="domain" description="Transposase IS200-like" evidence="1">
    <location>
        <begin position="17"/>
        <end position="136"/>
    </location>
</feature>
<dbReference type="InterPro" id="IPR002686">
    <property type="entry name" value="Transposase_17"/>
</dbReference>
<evidence type="ECO:0000313" key="2">
    <source>
        <dbReference type="EMBL" id="KKW05498.1"/>
    </source>
</evidence>
<dbReference type="Pfam" id="PF01797">
    <property type="entry name" value="Y1_Tnp"/>
    <property type="match status" value="1"/>
</dbReference>